<proteinExistence type="inferred from homology"/>
<evidence type="ECO:0000256" key="5">
    <source>
        <dbReference type="ARBA" id="ARBA00038359"/>
    </source>
</evidence>
<evidence type="ECO:0000256" key="4">
    <source>
        <dbReference type="ARBA" id="ARBA00023136"/>
    </source>
</evidence>
<evidence type="ECO:0000256" key="1">
    <source>
        <dbReference type="ARBA" id="ARBA00004141"/>
    </source>
</evidence>
<evidence type="ECO:0000259" key="7">
    <source>
        <dbReference type="Pfam" id="PF20684"/>
    </source>
</evidence>
<feature type="transmembrane region" description="Helical" evidence="6">
    <location>
        <begin position="12"/>
        <end position="33"/>
    </location>
</feature>
<reference evidence="8 9" key="1">
    <citation type="journal article" date="2018" name="PLoS Pathog.">
        <title>Evolution of structural diversity of trichothecenes, a family of toxins produced by plant pathogenic and entomopathogenic fungi.</title>
        <authorList>
            <person name="Proctor R.H."/>
            <person name="McCormick S.P."/>
            <person name="Kim H.S."/>
            <person name="Cardoza R.E."/>
            <person name="Stanley A.M."/>
            <person name="Lindo L."/>
            <person name="Kelly A."/>
            <person name="Brown D.W."/>
            <person name="Lee T."/>
            <person name="Vaughan M.M."/>
            <person name="Alexander N.J."/>
            <person name="Busman M."/>
            <person name="Gutierrez S."/>
        </authorList>
    </citation>
    <scope>NUCLEOTIDE SEQUENCE [LARGE SCALE GENOMIC DNA]</scope>
    <source>
        <strain evidence="8 9">NRRL 13405</strain>
    </source>
</reference>
<keyword evidence="4 6" id="KW-0472">Membrane</keyword>
<dbReference type="EMBL" id="PXXK01000210">
    <property type="protein sequence ID" value="RFN48414.1"/>
    <property type="molecule type" value="Genomic_DNA"/>
</dbReference>
<feature type="transmembrane region" description="Helical" evidence="6">
    <location>
        <begin position="131"/>
        <end position="155"/>
    </location>
</feature>
<evidence type="ECO:0000313" key="8">
    <source>
        <dbReference type="EMBL" id="RFN48414.1"/>
    </source>
</evidence>
<gene>
    <name evidence="8" type="ORF">FIE12Z_7325</name>
</gene>
<feature type="transmembrane region" description="Helical" evidence="6">
    <location>
        <begin position="96"/>
        <end position="119"/>
    </location>
</feature>
<dbReference type="InterPro" id="IPR049326">
    <property type="entry name" value="Rhodopsin_dom_fungi"/>
</dbReference>
<name>A0A395MKK2_9HYPO</name>
<sequence>MDHASFYSEGNIAAVMMVPHCILSFVATVFVGMRLYTSSYITRSKWTVDEYTSIAALIANHFVLIAEGVAIHFGYGDNIIKVGRDYPNGVSNMLKCVIGLETTYCLAAPLSKMAVLAMYYRIFSQSRFLRYGTWILVTLIASWGFACEIVCIFSCRPIAGYWDKTIPAKCIDSNRFYVGITIPNIIFDILTVALPVREVWNLQMNRDKKWAVTTIFLLGGSVVLASISRLVLFLIFQTSANITQTLIWGNLASTTEICLAIIGACLPPCAPILKRMLAPIIGSSKPDASSGNNTRSKFSAMHTIGQIPTRGKNTTIIETVHELNGSFERLDDSRSLQGSTDGLYVDGHDGVGRKDTKQGKWSQIHVRREVAVESKSEDIPMDTFTLHK</sequence>
<comment type="caution">
    <text evidence="8">The sequence shown here is derived from an EMBL/GenBank/DDBJ whole genome shotgun (WGS) entry which is preliminary data.</text>
</comment>
<keyword evidence="9" id="KW-1185">Reference proteome</keyword>
<comment type="subcellular location">
    <subcellularLocation>
        <location evidence="1">Membrane</location>
        <topology evidence="1">Multi-pass membrane protein</topology>
    </subcellularLocation>
</comment>
<organism evidence="8 9">
    <name type="scientific">Fusarium flagelliforme</name>
    <dbReference type="NCBI Taxonomy" id="2675880"/>
    <lineage>
        <taxon>Eukaryota</taxon>
        <taxon>Fungi</taxon>
        <taxon>Dikarya</taxon>
        <taxon>Ascomycota</taxon>
        <taxon>Pezizomycotina</taxon>
        <taxon>Sordariomycetes</taxon>
        <taxon>Hypocreomycetidae</taxon>
        <taxon>Hypocreales</taxon>
        <taxon>Nectriaceae</taxon>
        <taxon>Fusarium</taxon>
        <taxon>Fusarium incarnatum-equiseti species complex</taxon>
    </lineage>
</organism>
<evidence type="ECO:0000256" key="6">
    <source>
        <dbReference type="SAM" id="Phobius"/>
    </source>
</evidence>
<comment type="similarity">
    <text evidence="5">Belongs to the SAT4 family.</text>
</comment>
<dbReference type="GO" id="GO:0016020">
    <property type="term" value="C:membrane"/>
    <property type="evidence" value="ECO:0007669"/>
    <property type="project" value="UniProtKB-SubCell"/>
</dbReference>
<feature type="domain" description="Rhodopsin" evidence="7">
    <location>
        <begin position="34"/>
        <end position="275"/>
    </location>
</feature>
<keyword evidence="2 6" id="KW-0812">Transmembrane</keyword>
<dbReference type="Pfam" id="PF20684">
    <property type="entry name" value="Fung_rhodopsin"/>
    <property type="match status" value="1"/>
</dbReference>
<evidence type="ECO:0000313" key="9">
    <source>
        <dbReference type="Proteomes" id="UP000265631"/>
    </source>
</evidence>
<dbReference type="PANTHER" id="PTHR33048:SF163">
    <property type="entry name" value="INTEGRAL MEMBRANE PROTEIN (AFU_ORTHOLOGUE AFUA_8G05510)"/>
    <property type="match status" value="1"/>
</dbReference>
<accession>A0A395MKK2</accession>
<dbReference type="PANTHER" id="PTHR33048">
    <property type="entry name" value="PTH11-LIKE INTEGRAL MEMBRANE PROTEIN (AFU_ORTHOLOGUE AFUA_5G11245)"/>
    <property type="match status" value="1"/>
</dbReference>
<dbReference type="Proteomes" id="UP000265631">
    <property type="component" value="Unassembled WGS sequence"/>
</dbReference>
<dbReference type="AlphaFoldDB" id="A0A395MKK2"/>
<evidence type="ECO:0000256" key="2">
    <source>
        <dbReference type="ARBA" id="ARBA00022692"/>
    </source>
</evidence>
<protein>
    <recommendedName>
        <fullName evidence="7">Rhodopsin domain-containing protein</fullName>
    </recommendedName>
</protein>
<dbReference type="InterPro" id="IPR052337">
    <property type="entry name" value="SAT4-like"/>
</dbReference>
<feature type="transmembrane region" description="Helical" evidence="6">
    <location>
        <begin position="53"/>
        <end position="75"/>
    </location>
</feature>
<feature type="transmembrane region" description="Helical" evidence="6">
    <location>
        <begin position="176"/>
        <end position="195"/>
    </location>
</feature>
<evidence type="ECO:0000256" key="3">
    <source>
        <dbReference type="ARBA" id="ARBA00022989"/>
    </source>
</evidence>
<feature type="transmembrane region" description="Helical" evidence="6">
    <location>
        <begin position="215"/>
        <end position="236"/>
    </location>
</feature>
<keyword evidence="3 6" id="KW-1133">Transmembrane helix</keyword>